<keyword evidence="3" id="KW-1185">Reference proteome</keyword>
<name>A0A9W6SK56_9ACTN</name>
<evidence type="ECO:0000313" key="2">
    <source>
        <dbReference type="EMBL" id="GLZ77473.1"/>
    </source>
</evidence>
<protein>
    <submittedName>
        <fullName evidence="2">Uncharacterized protein</fullName>
    </submittedName>
</protein>
<sequence>MLLAITGDCDSPTGRRRASRCVPLDSGGTGGGVMVNAGGHTAHGRLEHLTPDDLAAILTPPNPPARPGAEEPATPPDLSTPTVDAVKPTTGLRARFGELLALRAETHPPDPGAPGHRSE</sequence>
<evidence type="ECO:0000256" key="1">
    <source>
        <dbReference type="SAM" id="MobiDB-lite"/>
    </source>
</evidence>
<evidence type="ECO:0000313" key="3">
    <source>
        <dbReference type="Proteomes" id="UP001165079"/>
    </source>
</evidence>
<dbReference type="EMBL" id="BSTX01000001">
    <property type="protein sequence ID" value="GLZ77473.1"/>
    <property type="molecule type" value="Genomic_DNA"/>
</dbReference>
<comment type="caution">
    <text evidence="2">The sequence shown here is derived from an EMBL/GenBank/DDBJ whole genome shotgun (WGS) entry which is preliminary data.</text>
</comment>
<organism evidence="2 3">
    <name type="scientific">Actinorhabdospora filicis</name>
    <dbReference type="NCBI Taxonomy" id="1785913"/>
    <lineage>
        <taxon>Bacteria</taxon>
        <taxon>Bacillati</taxon>
        <taxon>Actinomycetota</taxon>
        <taxon>Actinomycetes</taxon>
        <taxon>Micromonosporales</taxon>
        <taxon>Micromonosporaceae</taxon>
        <taxon>Actinorhabdospora</taxon>
    </lineage>
</organism>
<feature type="region of interest" description="Disordered" evidence="1">
    <location>
        <begin position="58"/>
        <end position="85"/>
    </location>
</feature>
<proteinExistence type="predicted"/>
<gene>
    <name evidence="2" type="ORF">Afil01_22800</name>
</gene>
<dbReference type="Proteomes" id="UP001165079">
    <property type="component" value="Unassembled WGS sequence"/>
</dbReference>
<reference evidence="2" key="1">
    <citation type="submission" date="2023-03" db="EMBL/GenBank/DDBJ databases">
        <title>Actinorhabdospora filicis NBRC 111898.</title>
        <authorList>
            <person name="Ichikawa N."/>
            <person name="Sato H."/>
            <person name="Tonouchi N."/>
        </authorList>
    </citation>
    <scope>NUCLEOTIDE SEQUENCE</scope>
    <source>
        <strain evidence="2">NBRC 111898</strain>
    </source>
</reference>
<dbReference type="AlphaFoldDB" id="A0A9W6SK56"/>
<accession>A0A9W6SK56</accession>
<feature type="region of interest" description="Disordered" evidence="1">
    <location>
        <begin position="1"/>
        <end position="39"/>
    </location>
</feature>